<sequence length="65" mass="7833">LKYILPCHSRFSRQSIDDIVNEQYKTLRSIVQDCLDDHRVQLIEPRQKEGFPCLKRILYELQSKK</sequence>
<evidence type="ECO:0000313" key="1">
    <source>
        <dbReference type="EMBL" id="CAF4294951.1"/>
    </source>
</evidence>
<reference evidence="1" key="1">
    <citation type="submission" date="2021-02" db="EMBL/GenBank/DDBJ databases">
        <authorList>
            <person name="Nowell W R."/>
        </authorList>
    </citation>
    <scope>NUCLEOTIDE SEQUENCE</scope>
</reference>
<comment type="caution">
    <text evidence="1">The sequence shown here is derived from an EMBL/GenBank/DDBJ whole genome shotgun (WGS) entry which is preliminary data.</text>
</comment>
<name>A0A820HQU9_9BILA</name>
<gene>
    <name evidence="1" type="ORF">OTI717_LOCUS41855</name>
</gene>
<organism evidence="1 2">
    <name type="scientific">Rotaria sordida</name>
    <dbReference type="NCBI Taxonomy" id="392033"/>
    <lineage>
        <taxon>Eukaryota</taxon>
        <taxon>Metazoa</taxon>
        <taxon>Spiralia</taxon>
        <taxon>Gnathifera</taxon>
        <taxon>Rotifera</taxon>
        <taxon>Eurotatoria</taxon>
        <taxon>Bdelloidea</taxon>
        <taxon>Philodinida</taxon>
        <taxon>Philodinidae</taxon>
        <taxon>Rotaria</taxon>
    </lineage>
</organism>
<proteinExistence type="predicted"/>
<protein>
    <submittedName>
        <fullName evidence="1">Uncharacterized protein</fullName>
    </submittedName>
</protein>
<dbReference type="Proteomes" id="UP000663823">
    <property type="component" value="Unassembled WGS sequence"/>
</dbReference>
<evidence type="ECO:0000313" key="2">
    <source>
        <dbReference type="Proteomes" id="UP000663823"/>
    </source>
</evidence>
<feature type="non-terminal residue" evidence="1">
    <location>
        <position position="1"/>
    </location>
</feature>
<accession>A0A820HQU9</accession>
<dbReference type="EMBL" id="CAJOAX010045241">
    <property type="protein sequence ID" value="CAF4294951.1"/>
    <property type="molecule type" value="Genomic_DNA"/>
</dbReference>
<dbReference type="AlphaFoldDB" id="A0A820HQU9"/>